<dbReference type="Proteomes" id="UP000002941">
    <property type="component" value="Unassembled WGS sequence"/>
</dbReference>
<dbReference type="eggNOG" id="COG4585">
    <property type="taxonomic scope" value="Bacteria"/>
</dbReference>
<dbReference type="SUPFAM" id="SSF55874">
    <property type="entry name" value="ATPase domain of HSP90 chaperone/DNA topoisomerase II/histidine kinase"/>
    <property type="match status" value="1"/>
</dbReference>
<sequence length="666" mass="69842">MTEMPEIPEMTEMPEPNSRPDPAVFPGVPDDDLVLALPSSPSPDDPAGIGSLAYAIHTDNLASTREHPSRGVNLDSGTIELFRAALRLTGSLNMPDALRHLVESACSITGAAWGTIGVLGTTGSPSLATARATASPSELDSMLTGARRVGPADGGVIVDNDLPAAAFTGQIEGETTGSVLSAPLRVHGHLYGRLYLCDKDGGFDDGDAAIVLTLAEAAAVAVENARLYREARDRERWMAVSQELTTLLLSGAEEDDALTLIAHRVREVAHADTAALILPSVGQTWVCEIAAGAHSAGLIGTAFPAEGRALTTLAHQTGMTVDSLAEAWGAHDLLVPELAAFGPALYAPMIHRGRGVGVMLLLRAQGAAPFTKQDLEIAELVAGQATMAFELADAQHAEEMATLLNERARIGRDLHDLAIQQLFATGMQISAARDRLRAHSPDHADGAGGPVDLTSACGALESSLEAVDDSVRQIRSIVRSLRDRDEDVSVVERLRREASLARTSLGFAPSLILTIDGRGLAQTGRQEEDELIDALDAAVEPDIADDIVAVVREGLSNVARHAKASSVTVDVKIEGVLPGDSSLLTADGPASGNAEPFHGVPVVEVVCRDDGIGVNPSVTRRSGTANMAERARRHGGTFAIGPRARSDGERRGTCFTWRVPLGPALG</sequence>
<name>J0N504_9ACTO</name>
<evidence type="ECO:0000256" key="3">
    <source>
        <dbReference type="ARBA" id="ARBA00023012"/>
    </source>
</evidence>
<organism evidence="7 8">
    <name type="scientific">Actinomyces massiliensis F0489</name>
    <dbReference type="NCBI Taxonomy" id="1125718"/>
    <lineage>
        <taxon>Bacteria</taxon>
        <taxon>Bacillati</taxon>
        <taxon>Actinomycetota</taxon>
        <taxon>Actinomycetes</taxon>
        <taxon>Actinomycetales</taxon>
        <taxon>Actinomycetaceae</taxon>
        <taxon>Actinomyces</taxon>
    </lineage>
</organism>
<evidence type="ECO:0000259" key="6">
    <source>
        <dbReference type="SMART" id="SM00387"/>
    </source>
</evidence>
<gene>
    <name evidence="7" type="ORF">HMPREF1318_0091</name>
</gene>
<dbReference type="Pfam" id="PF01590">
    <property type="entry name" value="GAF"/>
    <property type="match status" value="1"/>
</dbReference>
<dbReference type="InterPro" id="IPR003594">
    <property type="entry name" value="HATPase_dom"/>
</dbReference>
<keyword evidence="1" id="KW-0808">Transferase</keyword>
<evidence type="ECO:0000256" key="4">
    <source>
        <dbReference type="SAM" id="MobiDB-lite"/>
    </source>
</evidence>
<evidence type="ECO:0000313" key="7">
    <source>
        <dbReference type="EMBL" id="EJF39512.1"/>
    </source>
</evidence>
<accession>J0N504</accession>
<dbReference type="Gene3D" id="3.30.565.10">
    <property type="entry name" value="Histidine kinase-like ATPase, C-terminal domain"/>
    <property type="match status" value="1"/>
</dbReference>
<dbReference type="InterPro" id="IPR003018">
    <property type="entry name" value="GAF"/>
</dbReference>
<dbReference type="SMART" id="SM00065">
    <property type="entry name" value="GAF"/>
    <property type="match status" value="2"/>
</dbReference>
<protein>
    <submittedName>
        <fullName evidence="7">Histidine kinase dimerization/phosphoacceptor domain protein</fullName>
    </submittedName>
</protein>
<evidence type="ECO:0000259" key="5">
    <source>
        <dbReference type="SMART" id="SM00065"/>
    </source>
</evidence>
<dbReference type="GO" id="GO:0046983">
    <property type="term" value="F:protein dimerization activity"/>
    <property type="evidence" value="ECO:0007669"/>
    <property type="project" value="InterPro"/>
</dbReference>
<dbReference type="InterPro" id="IPR036890">
    <property type="entry name" value="HATPase_C_sf"/>
</dbReference>
<dbReference type="InterPro" id="IPR029016">
    <property type="entry name" value="GAF-like_dom_sf"/>
</dbReference>
<dbReference type="GO" id="GO:0000155">
    <property type="term" value="F:phosphorelay sensor kinase activity"/>
    <property type="evidence" value="ECO:0007669"/>
    <property type="project" value="InterPro"/>
</dbReference>
<dbReference type="Pfam" id="PF13185">
    <property type="entry name" value="GAF_2"/>
    <property type="match status" value="1"/>
</dbReference>
<reference evidence="7 8" key="1">
    <citation type="submission" date="2012-05" db="EMBL/GenBank/DDBJ databases">
        <authorList>
            <person name="Harkins D.M."/>
            <person name="Madupu R."/>
            <person name="Durkin A.S."/>
            <person name="Torralba M."/>
            <person name="Methe B."/>
            <person name="Sutton G.G."/>
            <person name="Nelson K.E."/>
        </authorList>
    </citation>
    <scope>NUCLEOTIDE SEQUENCE [LARGE SCALE GENOMIC DNA]</scope>
    <source>
        <strain evidence="7 8">F0489</strain>
    </source>
</reference>
<evidence type="ECO:0000256" key="2">
    <source>
        <dbReference type="ARBA" id="ARBA00022777"/>
    </source>
</evidence>
<dbReference type="PANTHER" id="PTHR24421">
    <property type="entry name" value="NITRATE/NITRITE SENSOR PROTEIN NARX-RELATED"/>
    <property type="match status" value="1"/>
</dbReference>
<dbReference type="PANTHER" id="PTHR24421:SF56">
    <property type="entry name" value="OXYGEN SENSOR HISTIDINE KINASE RESPONSE REGULATOR DOST"/>
    <property type="match status" value="1"/>
</dbReference>
<dbReference type="InterPro" id="IPR050482">
    <property type="entry name" value="Sensor_HK_TwoCompSys"/>
</dbReference>
<dbReference type="PATRIC" id="fig|1125718.3.peg.2260"/>
<evidence type="ECO:0000256" key="1">
    <source>
        <dbReference type="ARBA" id="ARBA00022679"/>
    </source>
</evidence>
<proteinExistence type="predicted"/>
<dbReference type="SMART" id="SM00387">
    <property type="entry name" value="HATPase_c"/>
    <property type="match status" value="1"/>
</dbReference>
<dbReference type="SUPFAM" id="SSF55781">
    <property type="entry name" value="GAF domain-like"/>
    <property type="match status" value="2"/>
</dbReference>
<dbReference type="RefSeq" id="WP_008732751.1">
    <property type="nucleotide sequence ID" value="NZ_AKFT01000177.1"/>
</dbReference>
<dbReference type="InterPro" id="IPR011712">
    <property type="entry name" value="Sig_transdc_His_kin_sub3_dim/P"/>
</dbReference>
<keyword evidence="3" id="KW-0902">Two-component regulatory system</keyword>
<feature type="compositionally biased region" description="Low complexity" evidence="4">
    <location>
        <begin position="1"/>
        <end position="16"/>
    </location>
</feature>
<feature type="domain" description="Histidine kinase/HSP90-like ATPase" evidence="6">
    <location>
        <begin position="542"/>
        <end position="663"/>
    </location>
</feature>
<dbReference type="eggNOG" id="COG2203">
    <property type="taxonomic scope" value="Bacteria"/>
</dbReference>
<feature type="domain" description="GAF" evidence="5">
    <location>
        <begin position="253"/>
        <end position="399"/>
    </location>
</feature>
<dbReference type="OrthoDB" id="5241249at2"/>
<keyword evidence="2 7" id="KW-0418">Kinase</keyword>
<feature type="region of interest" description="Disordered" evidence="4">
    <location>
        <begin position="1"/>
        <end position="43"/>
    </location>
</feature>
<comment type="caution">
    <text evidence="7">The sequence shown here is derived from an EMBL/GenBank/DDBJ whole genome shotgun (WGS) entry which is preliminary data.</text>
</comment>
<dbReference type="AlphaFoldDB" id="J0N504"/>
<feature type="domain" description="GAF" evidence="5">
    <location>
        <begin position="93"/>
        <end position="232"/>
    </location>
</feature>
<dbReference type="Pfam" id="PF07730">
    <property type="entry name" value="HisKA_3"/>
    <property type="match status" value="1"/>
</dbReference>
<keyword evidence="8" id="KW-1185">Reference proteome</keyword>
<evidence type="ECO:0000313" key="8">
    <source>
        <dbReference type="Proteomes" id="UP000002941"/>
    </source>
</evidence>
<dbReference type="EMBL" id="AKFT01000177">
    <property type="protein sequence ID" value="EJF39512.1"/>
    <property type="molecule type" value="Genomic_DNA"/>
</dbReference>
<dbReference type="Gene3D" id="3.30.450.40">
    <property type="match status" value="2"/>
</dbReference>
<dbReference type="Gene3D" id="1.20.5.1930">
    <property type="match status" value="1"/>
</dbReference>
<dbReference type="GO" id="GO:0016020">
    <property type="term" value="C:membrane"/>
    <property type="evidence" value="ECO:0007669"/>
    <property type="project" value="InterPro"/>
</dbReference>